<dbReference type="PROSITE" id="PS00595">
    <property type="entry name" value="AA_TRANSFER_CLASS_5"/>
    <property type="match status" value="1"/>
</dbReference>
<dbReference type="Proteomes" id="UP001597079">
    <property type="component" value="Unassembled WGS sequence"/>
</dbReference>
<dbReference type="Pfam" id="PF00266">
    <property type="entry name" value="Aminotran_5"/>
    <property type="match status" value="1"/>
</dbReference>
<keyword evidence="5" id="KW-0408">Iron</keyword>
<keyword evidence="4" id="KW-0663">Pyridoxal phosphate</keyword>
<dbReference type="InterPro" id="IPR015422">
    <property type="entry name" value="PyrdxlP-dep_Trfase_small"/>
</dbReference>
<dbReference type="EMBL" id="JBHUCX010000092">
    <property type="protein sequence ID" value="MFD1677336.1"/>
    <property type="molecule type" value="Genomic_DNA"/>
</dbReference>
<evidence type="ECO:0000256" key="5">
    <source>
        <dbReference type="ARBA" id="ARBA00023004"/>
    </source>
</evidence>
<accession>A0ABW4JLM5</accession>
<evidence type="ECO:0000256" key="2">
    <source>
        <dbReference type="ARBA" id="ARBA00006490"/>
    </source>
</evidence>
<evidence type="ECO:0000256" key="3">
    <source>
        <dbReference type="ARBA" id="ARBA00022723"/>
    </source>
</evidence>
<dbReference type="InterPro" id="IPR015421">
    <property type="entry name" value="PyrdxlP-dep_Trfase_major"/>
</dbReference>
<evidence type="ECO:0000256" key="4">
    <source>
        <dbReference type="ARBA" id="ARBA00022898"/>
    </source>
</evidence>
<evidence type="ECO:0000256" key="1">
    <source>
        <dbReference type="ARBA" id="ARBA00001933"/>
    </source>
</evidence>
<dbReference type="SUPFAM" id="SSF53383">
    <property type="entry name" value="PLP-dependent transferases"/>
    <property type="match status" value="1"/>
</dbReference>
<evidence type="ECO:0000313" key="9">
    <source>
        <dbReference type="EMBL" id="MFD1677336.1"/>
    </source>
</evidence>
<dbReference type="Gene3D" id="3.40.640.10">
    <property type="entry name" value="Type I PLP-dependent aspartate aminotransferase-like (Major domain)"/>
    <property type="match status" value="1"/>
</dbReference>
<dbReference type="InterPro" id="IPR000192">
    <property type="entry name" value="Aminotrans_V_dom"/>
</dbReference>
<organism evidence="9 10">
    <name type="scientific">Alicyclobacillus fodiniaquatilis</name>
    <dbReference type="NCBI Taxonomy" id="1661150"/>
    <lineage>
        <taxon>Bacteria</taxon>
        <taxon>Bacillati</taxon>
        <taxon>Bacillota</taxon>
        <taxon>Bacilli</taxon>
        <taxon>Bacillales</taxon>
        <taxon>Alicyclobacillaceae</taxon>
        <taxon>Alicyclobacillus</taxon>
    </lineage>
</organism>
<dbReference type="PANTHER" id="PTHR11601">
    <property type="entry name" value="CYSTEINE DESULFURYLASE FAMILY MEMBER"/>
    <property type="match status" value="1"/>
</dbReference>
<comment type="caution">
    <text evidence="9">The sequence shown here is derived from an EMBL/GenBank/DDBJ whole genome shotgun (WGS) entry which is preliminary data.</text>
</comment>
<comment type="cofactor">
    <cofactor evidence="1 7">
        <name>pyridoxal 5'-phosphate</name>
        <dbReference type="ChEBI" id="CHEBI:597326"/>
    </cofactor>
</comment>
<feature type="domain" description="Aminotransferase class V" evidence="8">
    <location>
        <begin position="7"/>
        <end position="354"/>
    </location>
</feature>
<evidence type="ECO:0000259" key="8">
    <source>
        <dbReference type="Pfam" id="PF00266"/>
    </source>
</evidence>
<reference evidence="10" key="1">
    <citation type="journal article" date="2019" name="Int. J. Syst. Evol. Microbiol.">
        <title>The Global Catalogue of Microorganisms (GCM) 10K type strain sequencing project: providing services to taxonomists for standard genome sequencing and annotation.</title>
        <authorList>
            <consortium name="The Broad Institute Genomics Platform"/>
            <consortium name="The Broad Institute Genome Sequencing Center for Infectious Disease"/>
            <person name="Wu L."/>
            <person name="Ma J."/>
        </authorList>
    </citation>
    <scope>NUCLEOTIDE SEQUENCE [LARGE SCALE GENOMIC DNA]</scope>
    <source>
        <strain evidence="10">CGMCC 1.12286</strain>
    </source>
</reference>
<dbReference type="InterPro" id="IPR020578">
    <property type="entry name" value="Aminotrans_V_PyrdxlP_BS"/>
</dbReference>
<keyword evidence="3" id="KW-0479">Metal-binding</keyword>
<dbReference type="Gene3D" id="3.90.1150.10">
    <property type="entry name" value="Aspartate Aminotransferase, domain 1"/>
    <property type="match status" value="1"/>
</dbReference>
<comment type="similarity">
    <text evidence="2">Belongs to the class-V pyridoxal-phosphate-dependent aminotransferase family. NifS/IscS subfamily.</text>
</comment>
<proteinExistence type="inferred from homology"/>
<gene>
    <name evidence="9" type="ORF">ACFSB2_21925</name>
</gene>
<keyword evidence="6" id="KW-0411">Iron-sulfur</keyword>
<dbReference type="PANTHER" id="PTHR11601:SF50">
    <property type="entry name" value="CYSTEINE DESULFURASE ISCS 2-RELATED"/>
    <property type="match status" value="1"/>
</dbReference>
<dbReference type="PIRSF" id="PIRSF005572">
    <property type="entry name" value="NifS"/>
    <property type="match status" value="1"/>
</dbReference>
<dbReference type="InterPro" id="IPR016454">
    <property type="entry name" value="Cysteine_dSase"/>
</dbReference>
<dbReference type="RefSeq" id="WP_377945238.1">
    <property type="nucleotide sequence ID" value="NZ_JBHUCX010000092.1"/>
</dbReference>
<sequence length="384" mass="41238">MPDQTLYLDHASTSPLRPTVKQCVTEALDIYGNPSSLHHLGMIAETRLSKARAQVLAALGARNGQLVFTSGGTEANNLAILGSAVQLKNRGRHMITTAVEHPAVLEPMRQLERQGWDVTYIAPDANGDIAVSDILQAVREDTVLVSVMHVNNETGAIMPVQKLAAQLKAYPKLRLHVDGTQALGKMPLYLGKWPIDLYTVSAHKIGALKGTGALYVREGLRLSPLVHGGGQEFGLRSGTENVVGAIAFGLAAQEVSEHLGDANLAVQHYEQFVAGLRAIPGWTVYQPKTASFYIVAASLAGLRGEVIVHALEAQGLYISAGSACSTAQGTKKRSHVLTAMGVEARQAEAFVRFSWQPETPWSQLAAALEIVREQTSWLKSMVGV</sequence>
<evidence type="ECO:0000313" key="10">
    <source>
        <dbReference type="Proteomes" id="UP001597079"/>
    </source>
</evidence>
<keyword evidence="10" id="KW-1185">Reference proteome</keyword>
<dbReference type="InterPro" id="IPR015424">
    <property type="entry name" value="PyrdxlP-dep_Trfase"/>
</dbReference>
<protein>
    <submittedName>
        <fullName evidence="9">Cysteine desulfurase family protein</fullName>
    </submittedName>
</protein>
<evidence type="ECO:0000256" key="7">
    <source>
        <dbReference type="RuleBase" id="RU004504"/>
    </source>
</evidence>
<evidence type="ECO:0000256" key="6">
    <source>
        <dbReference type="ARBA" id="ARBA00023014"/>
    </source>
</evidence>
<name>A0ABW4JLM5_9BACL</name>